<evidence type="ECO:0000313" key="5">
    <source>
        <dbReference type="Proteomes" id="UP000465031"/>
    </source>
</evidence>
<dbReference type="EMBL" id="LIIN01000007">
    <property type="protein sequence ID" value="KZX22431.1"/>
    <property type="molecule type" value="Genomic_DNA"/>
</dbReference>
<evidence type="ECO:0000313" key="3">
    <source>
        <dbReference type="EMBL" id="QHC55422.1"/>
    </source>
</evidence>
<feature type="transmembrane region" description="Helical" evidence="1">
    <location>
        <begin position="47"/>
        <end position="64"/>
    </location>
</feature>
<protein>
    <submittedName>
        <fullName evidence="2">Uncharacterized protein</fullName>
    </submittedName>
</protein>
<feature type="transmembrane region" description="Helical" evidence="1">
    <location>
        <begin position="85"/>
        <end position="103"/>
    </location>
</feature>
<feature type="transmembrane region" description="Helical" evidence="1">
    <location>
        <begin position="21"/>
        <end position="41"/>
    </location>
</feature>
<dbReference type="KEGG" id="rte:GSU10_07085"/>
<proteinExistence type="predicted"/>
<evidence type="ECO:0000256" key="1">
    <source>
        <dbReference type="SAM" id="Phobius"/>
    </source>
</evidence>
<keyword evidence="1" id="KW-0472">Membrane</keyword>
<reference evidence="2 4" key="1">
    <citation type="submission" date="2015-08" db="EMBL/GenBank/DDBJ databases">
        <title>Draft Genome Sequence of Rathayibacter sp. Strain VKM Ac-2596 Isolated from Leaf Gall Induced by Plant-Parasitic Nematodes.</title>
        <authorList>
            <person name="Vasilenko O.V."/>
            <person name="Starodumova I.P."/>
            <person name="Tarlachkov S.V."/>
            <person name="Dorofeeva L.V."/>
            <person name="Evtushenko L.I."/>
        </authorList>
    </citation>
    <scope>NUCLEOTIDE SEQUENCE [LARGE SCALE GENOMIC DNA]</scope>
    <source>
        <strain evidence="2 4">VKM Ac-2596</strain>
    </source>
</reference>
<reference evidence="3" key="3">
    <citation type="submission" date="2019-12" db="EMBL/GenBank/DDBJ databases">
        <title>Complete and Draft Genome Sequences of New Strains and Members of Some Known Species of the Genus Rathayibacter isolated from Plants.</title>
        <authorList>
            <person name="Tarlachkov S.V."/>
            <person name="Starodumova I.P."/>
            <person name="Dorofeeva L.V."/>
            <person name="Prisyazhnaya N.V."/>
            <person name="Leyn S.A."/>
            <person name="Zlamal J.E."/>
            <person name="Elane M.L."/>
            <person name="Osterman A.L."/>
            <person name="Nadler S.A."/>
            <person name="Subbotin S.A."/>
            <person name="Evtushenko L.I."/>
        </authorList>
    </citation>
    <scope>NUCLEOTIDE SEQUENCE</scope>
    <source>
        <strain evidence="3">VKM Ac-2761</strain>
    </source>
</reference>
<gene>
    <name evidence="2" type="ORF">ACH61_00411</name>
    <name evidence="3" type="ORF">GSU10_07085</name>
</gene>
<keyword evidence="1" id="KW-0812">Transmembrane</keyword>
<sequence length="133" mass="13877">MSHTSAVRESRWGQPRTRLGLLLFTVSLVIVLAVGASRSVIETTAPAVVLIGGLLLLAFLPRAIPPSSEGKWAWFLERISTASAARAYYVQLAIGVAGMVLAFQLGVPMASFVAAGVVAVLGAALDITSRSEA</sequence>
<evidence type="ECO:0000313" key="4">
    <source>
        <dbReference type="Proteomes" id="UP000076717"/>
    </source>
</evidence>
<reference evidence="5" key="2">
    <citation type="submission" date="2019-12" db="EMBL/GenBank/DDBJ databases">
        <title>Complete and draft genome sequences of new strains and members of some known species of the genus Rathayibacter isolated from plants.</title>
        <authorList>
            <person name="Tarlachkov S.V."/>
            <person name="Starodumova I.P."/>
            <person name="Dorofeeva L.V."/>
            <person name="Prisyazhnaya N.V."/>
            <person name="Leyn S."/>
            <person name="Zlamal J."/>
            <person name="Elan M."/>
            <person name="Osterman A.L."/>
            <person name="Nadler S."/>
            <person name="Subbotin S.A."/>
            <person name="Evtushenko L.I."/>
        </authorList>
    </citation>
    <scope>NUCLEOTIDE SEQUENCE [LARGE SCALE GENOMIC DNA]</scope>
    <source>
        <strain evidence="5">VKM Ac-2761</strain>
    </source>
</reference>
<dbReference type="AlphaFoldDB" id="A0A166II15"/>
<dbReference type="Proteomes" id="UP000076717">
    <property type="component" value="Unassembled WGS sequence"/>
</dbReference>
<evidence type="ECO:0000313" key="2">
    <source>
        <dbReference type="EMBL" id="KZX22431.1"/>
    </source>
</evidence>
<name>A0A166II15_9MICO</name>
<dbReference type="EMBL" id="CP047186">
    <property type="protein sequence ID" value="QHC55422.1"/>
    <property type="molecule type" value="Genomic_DNA"/>
</dbReference>
<dbReference type="Proteomes" id="UP000465031">
    <property type="component" value="Chromosome"/>
</dbReference>
<dbReference type="RefSeq" id="WP_132504351.1">
    <property type="nucleotide sequence ID" value="NZ_CP047186.1"/>
</dbReference>
<accession>A0A166II15</accession>
<keyword evidence="4" id="KW-1185">Reference proteome</keyword>
<keyword evidence="1" id="KW-1133">Transmembrane helix</keyword>
<organism evidence="2 4">
    <name type="scientific">Rathayibacter tanaceti</name>
    <dbReference type="NCBI Taxonomy" id="1671680"/>
    <lineage>
        <taxon>Bacteria</taxon>
        <taxon>Bacillati</taxon>
        <taxon>Actinomycetota</taxon>
        <taxon>Actinomycetes</taxon>
        <taxon>Micrococcales</taxon>
        <taxon>Microbacteriaceae</taxon>
        <taxon>Rathayibacter</taxon>
    </lineage>
</organism>